<dbReference type="EMBL" id="JACSQC010000007">
    <property type="protein sequence ID" value="MBD8044951.1"/>
    <property type="molecule type" value="Genomic_DNA"/>
</dbReference>
<organism evidence="4 5">
    <name type="scientific">Arthrobacter pullicola</name>
    <dbReference type="NCBI Taxonomy" id="2762224"/>
    <lineage>
        <taxon>Bacteria</taxon>
        <taxon>Bacillati</taxon>
        <taxon>Actinomycetota</taxon>
        <taxon>Actinomycetes</taxon>
        <taxon>Micrococcales</taxon>
        <taxon>Micrococcaceae</taxon>
        <taxon>Arthrobacter</taxon>
    </lineage>
</organism>
<dbReference type="GO" id="GO:0016874">
    <property type="term" value="F:ligase activity"/>
    <property type="evidence" value="ECO:0007669"/>
    <property type="project" value="UniProtKB-KW"/>
</dbReference>
<keyword evidence="2" id="KW-0067">ATP-binding</keyword>
<dbReference type="Pfam" id="PF23562">
    <property type="entry name" value="AMP-binding_C_3"/>
    <property type="match status" value="1"/>
</dbReference>
<keyword evidence="5" id="KW-1185">Reference proteome</keyword>
<keyword evidence="4" id="KW-0436">Ligase</keyword>
<dbReference type="PANTHER" id="PTHR43272:SF33">
    <property type="entry name" value="AMP-BINDING DOMAIN-CONTAINING PROTEIN-RELATED"/>
    <property type="match status" value="1"/>
</dbReference>
<protein>
    <submittedName>
        <fullName evidence="4">Long-chain fatty acid--CoA ligase</fullName>
    </submittedName>
</protein>
<evidence type="ECO:0000313" key="5">
    <source>
        <dbReference type="Proteomes" id="UP000652763"/>
    </source>
</evidence>
<dbReference type="Proteomes" id="UP000652763">
    <property type="component" value="Unassembled WGS sequence"/>
</dbReference>
<comment type="caution">
    <text evidence="4">The sequence shown here is derived from an EMBL/GenBank/DDBJ whole genome shotgun (WGS) entry which is preliminary data.</text>
</comment>
<dbReference type="PANTHER" id="PTHR43272">
    <property type="entry name" value="LONG-CHAIN-FATTY-ACID--COA LIGASE"/>
    <property type="match status" value="1"/>
</dbReference>
<evidence type="ECO:0000256" key="1">
    <source>
        <dbReference type="ARBA" id="ARBA00022741"/>
    </source>
</evidence>
<evidence type="ECO:0000313" key="4">
    <source>
        <dbReference type="EMBL" id="MBD8044951.1"/>
    </source>
</evidence>
<gene>
    <name evidence="4" type="ORF">H9638_14160</name>
</gene>
<evidence type="ECO:0000256" key="2">
    <source>
        <dbReference type="ARBA" id="ARBA00022840"/>
    </source>
</evidence>
<accession>A0ABR8YLJ5</accession>
<feature type="domain" description="AMP-dependent synthetase/ligase" evidence="3">
    <location>
        <begin position="30"/>
        <end position="426"/>
    </location>
</feature>
<dbReference type="SUPFAM" id="SSF56801">
    <property type="entry name" value="Acetyl-CoA synthetase-like"/>
    <property type="match status" value="1"/>
</dbReference>
<dbReference type="InterPro" id="IPR020845">
    <property type="entry name" value="AMP-binding_CS"/>
</dbReference>
<evidence type="ECO:0000259" key="3">
    <source>
        <dbReference type="Pfam" id="PF00501"/>
    </source>
</evidence>
<dbReference type="RefSeq" id="WP_191748434.1">
    <property type="nucleotide sequence ID" value="NZ_JACSQC010000007.1"/>
</dbReference>
<dbReference type="Pfam" id="PF00501">
    <property type="entry name" value="AMP-binding"/>
    <property type="match status" value="1"/>
</dbReference>
<proteinExistence type="predicted"/>
<dbReference type="InterPro" id="IPR042099">
    <property type="entry name" value="ANL_N_sf"/>
</dbReference>
<dbReference type="PROSITE" id="PS00455">
    <property type="entry name" value="AMP_BINDING"/>
    <property type="match status" value="1"/>
</dbReference>
<dbReference type="InterPro" id="IPR000873">
    <property type="entry name" value="AMP-dep_synth/lig_dom"/>
</dbReference>
<reference evidence="4 5" key="1">
    <citation type="submission" date="2020-08" db="EMBL/GenBank/DDBJ databases">
        <title>A Genomic Blueprint of the Chicken Gut Microbiome.</title>
        <authorList>
            <person name="Gilroy R."/>
            <person name="Ravi A."/>
            <person name="Getino M."/>
            <person name="Pursley I."/>
            <person name="Horton D.L."/>
            <person name="Alikhan N.-F."/>
            <person name="Baker D."/>
            <person name="Gharbi K."/>
            <person name="Hall N."/>
            <person name="Watson M."/>
            <person name="Adriaenssens E.M."/>
            <person name="Foster-Nyarko E."/>
            <person name="Jarju S."/>
            <person name="Secka A."/>
            <person name="Antonio M."/>
            <person name="Oren A."/>
            <person name="Chaudhuri R."/>
            <person name="La Ragione R.M."/>
            <person name="Hildebrand F."/>
            <person name="Pallen M.J."/>
        </authorList>
    </citation>
    <scope>NUCLEOTIDE SEQUENCE [LARGE SCALE GENOMIC DNA]</scope>
    <source>
        <strain evidence="4 5">Sa2BUA2</strain>
    </source>
</reference>
<keyword evidence="1" id="KW-0547">Nucleotide-binding</keyword>
<name>A0ABR8YLJ5_9MICC</name>
<dbReference type="Gene3D" id="3.40.50.12780">
    <property type="entry name" value="N-terminal domain of ligase-like"/>
    <property type="match status" value="1"/>
</dbReference>
<sequence>MREYSVPVLVESSPDTNTTDLLLEQAAKASNPALFAVRSSGDSWTNISATEFLADVTRIAKGLLASGIGAGDRVGIMARTRYEWTLVDFAIWFAGGIPVPVYETSSPAQVAWILGDSEASAIFVEAARHENVVRQAAADEDLSGVKHVWQLDGGGLDQLREAGAAVTDEELEARRSLANLEDTATIIYTSGTTGKPKGCELTHSNFVELSRNAMAALPEVAREGAQTIMFLPLAHVFARFISVLCVAAGATVAHTPDVKSLLPDLQSYQPSFLLVVPRVFEKVYNSSMLKAEDGGKGKIFHAGAKTAIEWSKAKEQGKIPLGLKLRHALFDKLLYSKIRTAMGGRVQYAVSGGAPLGERLGHFFNGIGVMVLEGYGLTETTAPVSVSTPKLIKIGTVGAPLPGNAVRIADDGEILAKGVSVMKGYFKRPDLTEENFVDGWFRTGDIGQLDSDGFLKITGRKKEIIVTASGKNVIPAVLEDAIRADAIVSQCVVVGDHRPFISALITLDEEALPGWLERHSLPAGTTVAEAAQTQQLQDELQALVDGANQAVSKAESIKVFRVVSTDFTEASGHLTPSMKIKRAQVLKDFSDVVDEIYSGQRV</sequence>
<dbReference type="CDD" id="cd05907">
    <property type="entry name" value="VL_LC_FACS_like"/>
    <property type="match status" value="1"/>
</dbReference>